<evidence type="ECO:0000313" key="9">
    <source>
        <dbReference type="EMBL" id="MBF4691906.1"/>
    </source>
</evidence>
<keyword evidence="10" id="KW-1185">Reference proteome</keyword>
<keyword evidence="5 7" id="KW-1133">Transmembrane helix</keyword>
<dbReference type="SUPFAM" id="SSF161098">
    <property type="entry name" value="MetI-like"/>
    <property type="match status" value="1"/>
</dbReference>
<dbReference type="CDD" id="cd06261">
    <property type="entry name" value="TM_PBP2"/>
    <property type="match status" value="1"/>
</dbReference>
<feature type="transmembrane region" description="Helical" evidence="7">
    <location>
        <begin position="211"/>
        <end position="230"/>
    </location>
</feature>
<dbReference type="PANTHER" id="PTHR30193:SF37">
    <property type="entry name" value="INNER MEMBRANE ABC TRANSPORTER PERMEASE PROTEIN YCJO"/>
    <property type="match status" value="1"/>
</dbReference>
<feature type="transmembrane region" description="Helical" evidence="7">
    <location>
        <begin position="106"/>
        <end position="127"/>
    </location>
</feature>
<dbReference type="EMBL" id="JADKNH010000001">
    <property type="protein sequence ID" value="MBF4691906.1"/>
    <property type="molecule type" value="Genomic_DNA"/>
</dbReference>
<dbReference type="Gene3D" id="1.10.3720.10">
    <property type="entry name" value="MetI-like"/>
    <property type="match status" value="1"/>
</dbReference>
<comment type="subcellular location">
    <subcellularLocation>
        <location evidence="1 7">Cell membrane</location>
        <topology evidence="1 7">Multi-pass membrane protein</topology>
    </subcellularLocation>
</comment>
<dbReference type="Pfam" id="PF00528">
    <property type="entry name" value="BPD_transp_1"/>
    <property type="match status" value="1"/>
</dbReference>
<comment type="similarity">
    <text evidence="7">Belongs to the binding-protein-dependent transport system permease family.</text>
</comment>
<protein>
    <submittedName>
        <fullName evidence="9">Sugar ABC transporter permease</fullName>
    </submittedName>
</protein>
<dbReference type="PROSITE" id="PS50928">
    <property type="entry name" value="ABC_TM1"/>
    <property type="match status" value="1"/>
</dbReference>
<accession>A0ABR9ZPJ6</accession>
<evidence type="ECO:0000313" key="10">
    <source>
        <dbReference type="Proteomes" id="UP000614200"/>
    </source>
</evidence>
<organism evidence="9 10">
    <name type="scientific">Fusibacter ferrireducens</name>
    <dbReference type="NCBI Taxonomy" id="2785058"/>
    <lineage>
        <taxon>Bacteria</taxon>
        <taxon>Bacillati</taxon>
        <taxon>Bacillota</taxon>
        <taxon>Clostridia</taxon>
        <taxon>Eubacteriales</taxon>
        <taxon>Eubacteriales Family XII. Incertae Sedis</taxon>
        <taxon>Fusibacter</taxon>
    </lineage>
</organism>
<feature type="transmembrane region" description="Helical" evidence="7">
    <location>
        <begin position="264"/>
        <end position="285"/>
    </location>
</feature>
<dbReference type="PANTHER" id="PTHR30193">
    <property type="entry name" value="ABC TRANSPORTER PERMEASE PROTEIN"/>
    <property type="match status" value="1"/>
</dbReference>
<evidence type="ECO:0000256" key="5">
    <source>
        <dbReference type="ARBA" id="ARBA00022989"/>
    </source>
</evidence>
<keyword evidence="3" id="KW-1003">Cell membrane</keyword>
<evidence type="ECO:0000259" key="8">
    <source>
        <dbReference type="PROSITE" id="PS50928"/>
    </source>
</evidence>
<dbReference type="InterPro" id="IPR051393">
    <property type="entry name" value="ABC_transporter_permease"/>
</dbReference>
<proteinExistence type="inferred from homology"/>
<comment type="caution">
    <text evidence="9">The sequence shown here is derived from an EMBL/GenBank/DDBJ whole genome shotgun (WGS) entry which is preliminary data.</text>
</comment>
<evidence type="ECO:0000256" key="7">
    <source>
        <dbReference type="RuleBase" id="RU363032"/>
    </source>
</evidence>
<keyword evidence="4 7" id="KW-0812">Transmembrane</keyword>
<evidence type="ECO:0000256" key="4">
    <source>
        <dbReference type="ARBA" id="ARBA00022692"/>
    </source>
</evidence>
<feature type="transmembrane region" description="Helical" evidence="7">
    <location>
        <begin position="77"/>
        <end position="99"/>
    </location>
</feature>
<name>A0ABR9ZPJ6_9FIRM</name>
<evidence type="ECO:0000256" key="2">
    <source>
        <dbReference type="ARBA" id="ARBA00022448"/>
    </source>
</evidence>
<evidence type="ECO:0000256" key="1">
    <source>
        <dbReference type="ARBA" id="ARBA00004651"/>
    </source>
</evidence>
<dbReference type="InterPro" id="IPR000515">
    <property type="entry name" value="MetI-like"/>
</dbReference>
<keyword evidence="2 7" id="KW-0813">Transport</keyword>
<gene>
    <name evidence="9" type="ORF">ISU02_02195</name>
</gene>
<evidence type="ECO:0000256" key="3">
    <source>
        <dbReference type="ARBA" id="ARBA00022475"/>
    </source>
</evidence>
<dbReference type="Proteomes" id="UP000614200">
    <property type="component" value="Unassembled WGS sequence"/>
</dbReference>
<reference evidence="9 10" key="1">
    <citation type="submission" date="2020-11" db="EMBL/GenBank/DDBJ databases">
        <title>Fusibacter basophilias sp. nov.</title>
        <authorList>
            <person name="Qiu D."/>
        </authorList>
    </citation>
    <scope>NUCLEOTIDE SEQUENCE [LARGE SCALE GENOMIC DNA]</scope>
    <source>
        <strain evidence="9 10">Q10-2</strain>
    </source>
</reference>
<dbReference type="InterPro" id="IPR035906">
    <property type="entry name" value="MetI-like_sf"/>
</dbReference>
<keyword evidence="6 7" id="KW-0472">Membrane</keyword>
<feature type="domain" description="ABC transmembrane type-1" evidence="8">
    <location>
        <begin position="73"/>
        <end position="283"/>
    </location>
</feature>
<sequence length="291" mass="33500">MNKSTLHSPKPKNRGTSSMPYLLMGFTGFTLFYIWPFILSAKYAFTDKPANGIFVGLKNFIELFHSKPYLLGLENTLYFICISVPLAMSISLLLAMLINRVEKYKAVFTLIFMIPLVMPSGSMVFFWKALFSKKGYINFILSSIGISSVNWLESTSSIYVIVLIFIWKNMGYNMILFMVGLHNIPKMYYEAASIDGAGAVQSFFKITLPELIPTTVLVTIMSIINSFKIFKEVYLLTGNYPNERIYMLQHFMNNMFYALNYPKLTTATCVLVLVITPLVYFLLWFERRQRE</sequence>
<evidence type="ECO:0000256" key="6">
    <source>
        <dbReference type="ARBA" id="ARBA00023136"/>
    </source>
</evidence>
<feature type="transmembrane region" description="Helical" evidence="7">
    <location>
        <begin position="21"/>
        <end position="39"/>
    </location>
</feature>